<dbReference type="EMBL" id="LAZR01005374">
    <property type="protein sequence ID" value="KKN00440.1"/>
    <property type="molecule type" value="Genomic_DNA"/>
</dbReference>
<dbReference type="AlphaFoldDB" id="A0A0F9LZA7"/>
<comment type="caution">
    <text evidence="1">The sequence shown here is derived from an EMBL/GenBank/DDBJ whole genome shotgun (WGS) entry which is preliminary data.</text>
</comment>
<reference evidence="1" key="1">
    <citation type="journal article" date="2015" name="Nature">
        <title>Complex archaea that bridge the gap between prokaryotes and eukaryotes.</title>
        <authorList>
            <person name="Spang A."/>
            <person name="Saw J.H."/>
            <person name="Jorgensen S.L."/>
            <person name="Zaremba-Niedzwiedzka K."/>
            <person name="Martijn J."/>
            <person name="Lind A.E."/>
            <person name="van Eijk R."/>
            <person name="Schleper C."/>
            <person name="Guy L."/>
            <person name="Ettema T.J."/>
        </authorList>
    </citation>
    <scope>NUCLEOTIDE SEQUENCE</scope>
</reference>
<dbReference type="InterPro" id="IPR009414">
    <property type="entry name" value="DUF1064"/>
</dbReference>
<evidence type="ECO:0000313" key="1">
    <source>
        <dbReference type="EMBL" id="KKN00440.1"/>
    </source>
</evidence>
<protein>
    <recommendedName>
        <fullName evidence="2">DUF1064 domain-containing protein</fullName>
    </recommendedName>
</protein>
<evidence type="ECO:0008006" key="2">
    <source>
        <dbReference type="Google" id="ProtNLM"/>
    </source>
</evidence>
<dbReference type="Pfam" id="PF06356">
    <property type="entry name" value="DUF1064"/>
    <property type="match status" value="1"/>
</dbReference>
<proteinExistence type="predicted"/>
<sequence length="157" mass="18994">MPHDKKTADEYQHYLKHGHFPNEPKPSKFGNHKVCWGGMNFDSKWEWERYMELLALEEAEQIHSLQRQVSVVLQPQFNRGGEEVRQIKYVADFMYSEYDHDDGEWHRVIEDAKGHQTVVFRLKWKMLKWLYRDEDIRLKLTYRKERGNAQLTSRNLA</sequence>
<accession>A0A0F9LZA7</accession>
<organism evidence="1">
    <name type="scientific">marine sediment metagenome</name>
    <dbReference type="NCBI Taxonomy" id="412755"/>
    <lineage>
        <taxon>unclassified sequences</taxon>
        <taxon>metagenomes</taxon>
        <taxon>ecological metagenomes</taxon>
    </lineage>
</organism>
<gene>
    <name evidence="1" type="ORF">LCGC14_1137740</name>
</gene>
<name>A0A0F9LZA7_9ZZZZ</name>